<proteinExistence type="predicted"/>
<accession>A0A559J5C8</accession>
<dbReference type="AlphaFoldDB" id="A0A559J5C8"/>
<keyword evidence="1" id="KW-0560">Oxidoreductase</keyword>
<keyword evidence="2" id="KW-1185">Reference proteome</keyword>
<evidence type="ECO:0000313" key="2">
    <source>
        <dbReference type="Proteomes" id="UP000316330"/>
    </source>
</evidence>
<dbReference type="OrthoDB" id="1664281at2"/>
<gene>
    <name evidence="1" type="ORF">FPZ45_24095</name>
</gene>
<name>A0A559J5C8_9BACL</name>
<dbReference type="EMBL" id="VNJJ01000025">
    <property type="protein sequence ID" value="TVX95090.1"/>
    <property type="molecule type" value="Genomic_DNA"/>
</dbReference>
<evidence type="ECO:0000313" key="1">
    <source>
        <dbReference type="EMBL" id="TVX95090.1"/>
    </source>
</evidence>
<dbReference type="Proteomes" id="UP000316330">
    <property type="component" value="Unassembled WGS sequence"/>
</dbReference>
<comment type="caution">
    <text evidence="1">The sequence shown here is derived from an EMBL/GenBank/DDBJ whole genome shotgun (WGS) entry which is preliminary data.</text>
</comment>
<organism evidence="1 2">
    <name type="scientific">Cohnella terricola</name>
    <dbReference type="NCBI Taxonomy" id="1289167"/>
    <lineage>
        <taxon>Bacteria</taxon>
        <taxon>Bacillati</taxon>
        <taxon>Bacillota</taxon>
        <taxon>Bacilli</taxon>
        <taxon>Bacillales</taxon>
        <taxon>Paenibacillaceae</taxon>
        <taxon>Cohnella</taxon>
    </lineage>
</organism>
<reference evidence="1 2" key="1">
    <citation type="submission" date="2019-07" db="EMBL/GenBank/DDBJ databases">
        <authorList>
            <person name="Kim J."/>
        </authorList>
    </citation>
    <scope>NUCLEOTIDE SEQUENCE [LARGE SCALE GENOMIC DNA]</scope>
    <source>
        <strain evidence="1 2">G13</strain>
    </source>
</reference>
<dbReference type="RefSeq" id="WP_144707214.1">
    <property type="nucleotide sequence ID" value="NZ_VNJJ01000025.1"/>
</dbReference>
<protein>
    <submittedName>
        <fullName evidence="1">Iron-dependent peroxidase</fullName>
    </submittedName>
</protein>
<keyword evidence="1" id="KW-0575">Peroxidase</keyword>
<dbReference type="GO" id="GO:0004601">
    <property type="term" value="F:peroxidase activity"/>
    <property type="evidence" value="ECO:0007669"/>
    <property type="project" value="UniProtKB-KW"/>
</dbReference>
<sequence length="231" mass="27302">MGLNYIWDLMIKANNSGIAKRDIRFAQASVYSPYMELSLENMNALTVEREIEINPYYRFDSIFDGLFHPNYEGDMELRQQLFDIIVHFLADMDLTQGMNKREFYIRFVLRDMENGVFGENVKKQIMTFTREERDIVAVNLLQLYESGEALHLLKDTMRKIFKRSTIYVNCDSSDKLLFYIGQEETAQSRAKVELIRNIFLPVRFSTELYWVHHFGIIGVEDTMRMDRTALI</sequence>